<evidence type="ECO:0000256" key="18">
    <source>
        <dbReference type="PIRNR" id="PIRNR006268"/>
    </source>
</evidence>
<gene>
    <name evidence="21" type="ORF">BFC18_11460</name>
</gene>
<dbReference type="OrthoDB" id="9778595at2"/>
<dbReference type="Proteomes" id="UP000175691">
    <property type="component" value="Unassembled WGS sequence"/>
</dbReference>
<dbReference type="GO" id="GO:0046872">
    <property type="term" value="F:metal ion binding"/>
    <property type="evidence" value="ECO:0007669"/>
    <property type="project" value="UniProtKB-UniRule"/>
</dbReference>
<evidence type="ECO:0000256" key="9">
    <source>
        <dbReference type="ARBA" id="ARBA00022729"/>
    </source>
</evidence>
<evidence type="ECO:0000256" key="15">
    <source>
        <dbReference type="ARBA" id="ARBA00031306"/>
    </source>
</evidence>
<evidence type="ECO:0000256" key="19">
    <source>
        <dbReference type="PIRSR" id="PIRSR006268-2"/>
    </source>
</evidence>
<dbReference type="PROSITE" id="PS51257">
    <property type="entry name" value="PROKAR_LIPOPROTEIN"/>
    <property type="match status" value="1"/>
</dbReference>
<dbReference type="PANTHER" id="PTHR30040:SF2">
    <property type="entry name" value="FAD:PROTEIN FMN TRANSFERASE"/>
    <property type="match status" value="1"/>
</dbReference>
<keyword evidence="5 20" id="KW-0997">Cell inner membrane</keyword>
<dbReference type="InterPro" id="IPR003374">
    <property type="entry name" value="ApbE-like_sf"/>
</dbReference>
<keyword evidence="7 18" id="KW-0808">Transferase</keyword>
<keyword evidence="9 20" id="KW-0732">Signal</keyword>
<dbReference type="Pfam" id="PF02424">
    <property type="entry name" value="ApbE"/>
    <property type="match status" value="1"/>
</dbReference>
<evidence type="ECO:0000256" key="4">
    <source>
        <dbReference type="ARBA" id="ARBA00022475"/>
    </source>
</evidence>
<keyword evidence="12" id="KW-0472">Membrane</keyword>
<dbReference type="Gene3D" id="3.10.520.10">
    <property type="entry name" value="ApbE-like domains"/>
    <property type="match status" value="1"/>
</dbReference>
<evidence type="ECO:0000256" key="13">
    <source>
        <dbReference type="ARBA" id="ARBA00023139"/>
    </source>
</evidence>
<evidence type="ECO:0000256" key="17">
    <source>
        <dbReference type="ARBA" id="ARBA00060485"/>
    </source>
</evidence>
<keyword evidence="22" id="KW-1185">Reference proteome</keyword>
<feature type="signal peptide" evidence="20">
    <location>
        <begin position="1"/>
        <end position="22"/>
    </location>
</feature>
<keyword evidence="8 18" id="KW-0479">Metal-binding</keyword>
<evidence type="ECO:0000256" key="10">
    <source>
        <dbReference type="ARBA" id="ARBA00022827"/>
    </source>
</evidence>
<dbReference type="FunFam" id="3.10.520.10:FF:000001">
    <property type="entry name" value="FAD:protein FMN transferase"/>
    <property type="match status" value="1"/>
</dbReference>
<keyword evidence="10 18" id="KW-0274">FAD</keyword>
<dbReference type="STRING" id="1656094.BFC18_11460"/>
<organism evidence="21 22">
    <name type="scientific">Alteromonas confluentis</name>
    <dbReference type="NCBI Taxonomy" id="1656094"/>
    <lineage>
        <taxon>Bacteria</taxon>
        <taxon>Pseudomonadati</taxon>
        <taxon>Pseudomonadota</taxon>
        <taxon>Gammaproteobacteria</taxon>
        <taxon>Alteromonadales</taxon>
        <taxon>Alteromonadaceae</taxon>
        <taxon>Alteromonas/Salinimonas group</taxon>
        <taxon>Alteromonas</taxon>
    </lineage>
</organism>
<evidence type="ECO:0000313" key="22">
    <source>
        <dbReference type="Proteomes" id="UP000175691"/>
    </source>
</evidence>
<evidence type="ECO:0000256" key="12">
    <source>
        <dbReference type="ARBA" id="ARBA00023136"/>
    </source>
</evidence>
<evidence type="ECO:0000256" key="16">
    <source>
        <dbReference type="ARBA" id="ARBA00048540"/>
    </source>
</evidence>
<evidence type="ECO:0000256" key="3">
    <source>
        <dbReference type="ARBA" id="ARBA00016337"/>
    </source>
</evidence>
<evidence type="ECO:0000256" key="20">
    <source>
        <dbReference type="RuleBase" id="RU363002"/>
    </source>
</evidence>
<comment type="subcellular location">
    <subcellularLocation>
        <location evidence="17 20">Cell inner membrane</location>
        <topology evidence="17 20">Lipid-anchor</topology>
        <orientation evidence="17 20">Periplasmic side</orientation>
    </subcellularLocation>
</comment>
<comment type="function">
    <text evidence="20">Flavin transferase that catalyzes the transfer of the FMN moiety of FAD and its covalent binding to the hydroxyl group of a threonine residue in a target flavoprotein.</text>
</comment>
<dbReference type="InterPro" id="IPR024932">
    <property type="entry name" value="ApbE"/>
</dbReference>
<keyword evidence="11 18" id="KW-0460">Magnesium</keyword>
<dbReference type="PIRSF" id="PIRSF006268">
    <property type="entry name" value="ApbE"/>
    <property type="match status" value="1"/>
</dbReference>
<dbReference type="RefSeq" id="WP_070125454.1">
    <property type="nucleotide sequence ID" value="NZ_MDHN01000024.1"/>
</dbReference>
<dbReference type="GO" id="GO:0005886">
    <property type="term" value="C:plasma membrane"/>
    <property type="evidence" value="ECO:0007669"/>
    <property type="project" value="UniProtKB-SubCell"/>
</dbReference>
<keyword evidence="13" id="KW-0564">Palmitate</keyword>
<evidence type="ECO:0000256" key="14">
    <source>
        <dbReference type="ARBA" id="ARBA00023288"/>
    </source>
</evidence>
<dbReference type="SUPFAM" id="SSF143631">
    <property type="entry name" value="ApbE-like"/>
    <property type="match status" value="1"/>
</dbReference>
<keyword evidence="4" id="KW-1003">Cell membrane</keyword>
<accession>A0A1E7ZB71</accession>
<evidence type="ECO:0000313" key="21">
    <source>
        <dbReference type="EMBL" id="OFC70750.1"/>
    </source>
</evidence>
<dbReference type="AlphaFoldDB" id="A0A1E7ZB71"/>
<evidence type="ECO:0000256" key="8">
    <source>
        <dbReference type="ARBA" id="ARBA00022723"/>
    </source>
</evidence>
<evidence type="ECO:0000256" key="11">
    <source>
        <dbReference type="ARBA" id="ARBA00022842"/>
    </source>
</evidence>
<evidence type="ECO:0000256" key="2">
    <source>
        <dbReference type="ARBA" id="ARBA00011955"/>
    </source>
</evidence>
<name>A0A1E7ZB71_9ALTE</name>
<reference evidence="21 22" key="1">
    <citation type="submission" date="2016-08" db="EMBL/GenBank/DDBJ databases">
        <authorList>
            <person name="Seilhamer J.J."/>
        </authorList>
    </citation>
    <scope>NUCLEOTIDE SEQUENCE [LARGE SCALE GENOMIC DNA]</scope>
    <source>
        <strain evidence="21 22">KCTC 42603</strain>
    </source>
</reference>
<comment type="similarity">
    <text evidence="1 18 20">Belongs to the ApbE family.</text>
</comment>
<comment type="caution">
    <text evidence="21">The sequence shown here is derived from an EMBL/GenBank/DDBJ whole genome shotgun (WGS) entry which is preliminary data.</text>
</comment>
<comment type="cofactor">
    <cofactor evidence="19">
        <name>Mg(2+)</name>
        <dbReference type="ChEBI" id="CHEBI:18420"/>
    </cofactor>
    <cofactor evidence="19">
        <name>Mn(2+)</name>
        <dbReference type="ChEBI" id="CHEBI:29035"/>
    </cofactor>
    <text evidence="19">Magnesium. Can also use manganese.</text>
</comment>
<proteinExistence type="inferred from homology"/>
<evidence type="ECO:0000256" key="6">
    <source>
        <dbReference type="ARBA" id="ARBA00022630"/>
    </source>
</evidence>
<feature type="binding site" evidence="19">
    <location>
        <position position="289"/>
    </location>
    <ligand>
        <name>Mg(2+)</name>
        <dbReference type="ChEBI" id="CHEBI:18420"/>
    </ligand>
</feature>
<dbReference type="EC" id="2.7.1.180" evidence="2 18"/>
<keyword evidence="6 18" id="KW-0285">Flavoprotein</keyword>
<feature type="chain" id="PRO_5009028643" description="FAD:protein FMN transferase" evidence="20">
    <location>
        <begin position="23"/>
        <end position="340"/>
    </location>
</feature>
<feature type="binding site" evidence="19">
    <location>
        <position position="293"/>
    </location>
    <ligand>
        <name>Mg(2+)</name>
        <dbReference type="ChEBI" id="CHEBI:18420"/>
    </ligand>
</feature>
<evidence type="ECO:0000256" key="1">
    <source>
        <dbReference type="ARBA" id="ARBA00008282"/>
    </source>
</evidence>
<dbReference type="GO" id="GO:0016740">
    <property type="term" value="F:transferase activity"/>
    <property type="evidence" value="ECO:0007669"/>
    <property type="project" value="UniProtKB-UniRule"/>
</dbReference>
<keyword evidence="14 20" id="KW-0449">Lipoprotein</keyword>
<evidence type="ECO:0000256" key="7">
    <source>
        <dbReference type="ARBA" id="ARBA00022679"/>
    </source>
</evidence>
<dbReference type="PANTHER" id="PTHR30040">
    <property type="entry name" value="THIAMINE BIOSYNTHESIS LIPOPROTEIN APBE"/>
    <property type="match status" value="1"/>
</dbReference>
<protein>
    <recommendedName>
        <fullName evidence="3 18">FAD:protein FMN transferase</fullName>
        <ecNumber evidence="2 18">2.7.1.180</ecNumber>
    </recommendedName>
    <alternativeName>
        <fullName evidence="15 18">Flavin transferase</fullName>
    </alternativeName>
</protein>
<dbReference type="EMBL" id="MDHN01000024">
    <property type="protein sequence ID" value="OFC70750.1"/>
    <property type="molecule type" value="Genomic_DNA"/>
</dbReference>
<sequence>MISQYLRIGIVFLAGLLLSACAQEAKQVVHLHGNTMGTTYNVKYVIDERGQVEGLQDEIDARLVEINKLMSTYDPTSELSRFNQNRYTTPVALSAETTKVVNEALRLGELSHGVLDVTVGPLVNLWGFGPNKRPEKVPSEEQIAEVRAYVGLDKINMTPDGLRKLHPMVYVDLSTIAKGYGVDQVAEIMEKNNLHDYLVEIGGEMRVKGERGNGEEWLIAIEKPVSTERSVQKIVSVGTNAIATSGDYRNYYEMDGKRYSHLIDPRTGAPITHNLVSVTVVHPSSMTADGLATAFNVMGWDEAKALAEKEDLAVFLIKRTKDGFEEYASPQFDEIVEVKN</sequence>
<comment type="catalytic activity">
    <reaction evidence="16 18 20">
        <text>L-threonyl-[protein] + FAD = FMN-L-threonyl-[protein] + AMP + H(+)</text>
        <dbReference type="Rhea" id="RHEA:36847"/>
        <dbReference type="Rhea" id="RHEA-COMP:11060"/>
        <dbReference type="Rhea" id="RHEA-COMP:11061"/>
        <dbReference type="ChEBI" id="CHEBI:15378"/>
        <dbReference type="ChEBI" id="CHEBI:30013"/>
        <dbReference type="ChEBI" id="CHEBI:57692"/>
        <dbReference type="ChEBI" id="CHEBI:74257"/>
        <dbReference type="ChEBI" id="CHEBI:456215"/>
        <dbReference type="EC" id="2.7.1.180"/>
    </reaction>
</comment>
<feature type="binding site" evidence="19">
    <location>
        <position position="175"/>
    </location>
    <ligand>
        <name>Mg(2+)</name>
        <dbReference type="ChEBI" id="CHEBI:18420"/>
    </ligand>
</feature>
<evidence type="ECO:0000256" key="5">
    <source>
        <dbReference type="ARBA" id="ARBA00022519"/>
    </source>
</evidence>